<comment type="caution">
    <text evidence="2">The sequence shown here is derived from an EMBL/GenBank/DDBJ whole genome shotgun (WGS) entry which is preliminary data.</text>
</comment>
<dbReference type="EMBL" id="BFEA01000035">
    <property type="protein sequence ID" value="GBG63111.1"/>
    <property type="molecule type" value="Genomic_DNA"/>
</dbReference>
<dbReference type="Proteomes" id="UP000265515">
    <property type="component" value="Unassembled WGS sequence"/>
</dbReference>
<name>A0A388JZ67_CHABU</name>
<feature type="region of interest" description="Disordered" evidence="1">
    <location>
        <begin position="1"/>
        <end position="34"/>
    </location>
</feature>
<feature type="compositionally biased region" description="Acidic residues" evidence="1">
    <location>
        <begin position="159"/>
        <end position="175"/>
    </location>
</feature>
<evidence type="ECO:0000313" key="3">
    <source>
        <dbReference type="Proteomes" id="UP000265515"/>
    </source>
</evidence>
<feature type="region of interest" description="Disordered" evidence="1">
    <location>
        <begin position="136"/>
        <end position="185"/>
    </location>
</feature>
<protein>
    <submittedName>
        <fullName evidence="2">Uncharacterized protein</fullName>
    </submittedName>
</protein>
<keyword evidence="3" id="KW-1185">Reference proteome</keyword>
<gene>
    <name evidence="2" type="ORF">CBR_g36598</name>
</gene>
<organism evidence="2 3">
    <name type="scientific">Chara braunii</name>
    <name type="common">Braun's stonewort</name>
    <dbReference type="NCBI Taxonomy" id="69332"/>
    <lineage>
        <taxon>Eukaryota</taxon>
        <taxon>Viridiplantae</taxon>
        <taxon>Streptophyta</taxon>
        <taxon>Charophyceae</taxon>
        <taxon>Charales</taxon>
        <taxon>Characeae</taxon>
        <taxon>Chara</taxon>
    </lineage>
</organism>
<sequence>MVDTAVQEAWAAQAKKVDDGNSQQASRGKGKDNEVSKLTTELKVLKKQIEDMRAMKYDIASLQGSLANLKPPPTRQFISPRILQGKQISEDMLSALQMEDLKRLCAMHNVRYKGMPQTRVALRKIPGLIISDTEDLLDKTETGEEVNGGNHDDEKTEYSESEEDESSSEEVEVEYSEGPTATEDV</sequence>
<proteinExistence type="predicted"/>
<dbReference type="AlphaFoldDB" id="A0A388JZ67"/>
<dbReference type="Gramene" id="GBG63111">
    <property type="protein sequence ID" value="GBG63111"/>
    <property type="gene ID" value="CBR_g36598"/>
</dbReference>
<evidence type="ECO:0000313" key="2">
    <source>
        <dbReference type="EMBL" id="GBG63111.1"/>
    </source>
</evidence>
<evidence type="ECO:0000256" key="1">
    <source>
        <dbReference type="SAM" id="MobiDB-lite"/>
    </source>
</evidence>
<reference evidence="2 3" key="1">
    <citation type="journal article" date="2018" name="Cell">
        <title>The Chara Genome: Secondary Complexity and Implications for Plant Terrestrialization.</title>
        <authorList>
            <person name="Nishiyama T."/>
            <person name="Sakayama H."/>
            <person name="Vries J.D."/>
            <person name="Buschmann H."/>
            <person name="Saint-Marcoux D."/>
            <person name="Ullrich K.K."/>
            <person name="Haas F.B."/>
            <person name="Vanderstraeten L."/>
            <person name="Becker D."/>
            <person name="Lang D."/>
            <person name="Vosolsobe S."/>
            <person name="Rombauts S."/>
            <person name="Wilhelmsson P.K.I."/>
            <person name="Janitza P."/>
            <person name="Kern R."/>
            <person name="Heyl A."/>
            <person name="Rumpler F."/>
            <person name="Villalobos L.I.A.C."/>
            <person name="Clay J.M."/>
            <person name="Skokan R."/>
            <person name="Toyoda A."/>
            <person name="Suzuki Y."/>
            <person name="Kagoshima H."/>
            <person name="Schijlen E."/>
            <person name="Tajeshwar N."/>
            <person name="Catarino B."/>
            <person name="Hetherington A.J."/>
            <person name="Saltykova A."/>
            <person name="Bonnot C."/>
            <person name="Breuninger H."/>
            <person name="Symeonidi A."/>
            <person name="Radhakrishnan G.V."/>
            <person name="Van Nieuwerburgh F."/>
            <person name="Deforce D."/>
            <person name="Chang C."/>
            <person name="Karol K.G."/>
            <person name="Hedrich R."/>
            <person name="Ulvskov P."/>
            <person name="Glockner G."/>
            <person name="Delwiche C.F."/>
            <person name="Petrasek J."/>
            <person name="Van de Peer Y."/>
            <person name="Friml J."/>
            <person name="Beilby M."/>
            <person name="Dolan L."/>
            <person name="Kohara Y."/>
            <person name="Sugano S."/>
            <person name="Fujiyama A."/>
            <person name="Delaux P.-M."/>
            <person name="Quint M."/>
            <person name="TheiBen G."/>
            <person name="Hagemann M."/>
            <person name="Harholt J."/>
            <person name="Dunand C."/>
            <person name="Zachgo S."/>
            <person name="Langdale J."/>
            <person name="Maumus F."/>
            <person name="Straeten D.V.D."/>
            <person name="Gould S.B."/>
            <person name="Rensing S.A."/>
        </authorList>
    </citation>
    <scope>NUCLEOTIDE SEQUENCE [LARGE SCALE GENOMIC DNA]</scope>
    <source>
        <strain evidence="2 3">S276</strain>
    </source>
</reference>
<accession>A0A388JZ67</accession>